<reference evidence="1 2" key="1">
    <citation type="submission" date="2019-08" db="EMBL/GenBank/DDBJ databases">
        <title>Bacillus genomes from the desert of Cuatro Cienegas, Coahuila.</title>
        <authorList>
            <person name="Olmedo-Alvarez G."/>
        </authorList>
    </citation>
    <scope>NUCLEOTIDE SEQUENCE [LARGE SCALE GENOMIC DNA]</scope>
    <source>
        <strain evidence="1 2">CH446_14T</strain>
    </source>
</reference>
<dbReference type="SUPFAM" id="SSF54001">
    <property type="entry name" value="Cysteine proteinases"/>
    <property type="match status" value="1"/>
</dbReference>
<dbReference type="Proteomes" id="UP000322139">
    <property type="component" value="Unassembled WGS sequence"/>
</dbReference>
<organism evidence="1 2">
    <name type="scientific">Bacillus infantis</name>
    <dbReference type="NCBI Taxonomy" id="324767"/>
    <lineage>
        <taxon>Bacteria</taxon>
        <taxon>Bacillati</taxon>
        <taxon>Bacillota</taxon>
        <taxon>Bacilli</taxon>
        <taxon>Bacillales</taxon>
        <taxon>Bacillaceae</taxon>
        <taxon>Bacillus</taxon>
    </lineage>
</organism>
<comment type="caution">
    <text evidence="1">The sequence shown here is derived from an EMBL/GenBank/DDBJ whole genome shotgun (WGS) entry which is preliminary data.</text>
</comment>
<evidence type="ECO:0000313" key="2">
    <source>
        <dbReference type="Proteomes" id="UP000322139"/>
    </source>
</evidence>
<dbReference type="EMBL" id="VTER01000005">
    <property type="protein sequence ID" value="TYS48394.1"/>
    <property type="molecule type" value="Genomic_DNA"/>
</dbReference>
<evidence type="ECO:0000313" key="1">
    <source>
        <dbReference type="EMBL" id="TYS48394.1"/>
    </source>
</evidence>
<name>A0A5D4REL9_9BACI</name>
<dbReference type="InterPro" id="IPR038765">
    <property type="entry name" value="Papain-like_cys_pep_sf"/>
</dbReference>
<proteinExistence type="predicted"/>
<dbReference type="Gene3D" id="3.90.1720.10">
    <property type="entry name" value="endopeptidase domain like (from Nostoc punctiforme)"/>
    <property type="match status" value="1"/>
</dbReference>
<accession>A0A5D4REL9</accession>
<dbReference type="RefSeq" id="WP_148974588.1">
    <property type="nucleotide sequence ID" value="NZ_JBNILB010000002.1"/>
</dbReference>
<dbReference type="AlphaFoldDB" id="A0A5D4REL9"/>
<gene>
    <name evidence="1" type="ORF">FZD51_09675</name>
</gene>
<protein>
    <submittedName>
        <fullName evidence="1">Uncharacterized protein</fullName>
    </submittedName>
</protein>
<sequence>MGKCVYILLTDTGTIFSRLIKCYTRAPYNHCSIALDRQFNQLFSFGRRSYMNPFSAGFIRERVDGGVFKHKKNTRCAVYRLQVSDSQQKDIRKMILQFEEDPLRYKYNLLGCIGIIFGIKFQRTDAFTCSQFVSTILTQSGIHTFDKCCEMIRPDDVAGIPRLSLIYEGYLHQYWERSRMAEPLHKRAAVWPNLI</sequence>